<dbReference type="Pfam" id="PF07731">
    <property type="entry name" value="Cu-oxidase_2"/>
    <property type="match status" value="1"/>
</dbReference>
<evidence type="ECO:0000259" key="24">
    <source>
        <dbReference type="PROSITE" id="PS50011"/>
    </source>
</evidence>
<feature type="compositionally biased region" description="Polar residues" evidence="23">
    <location>
        <begin position="565"/>
        <end position="582"/>
    </location>
</feature>
<keyword evidence="8" id="KW-0597">Phosphoprotein</keyword>
<dbReference type="FunFam" id="3.30.200.20:FF:000046">
    <property type="entry name" value="Mitogen-activated protein kinase"/>
    <property type="match status" value="1"/>
</dbReference>
<dbReference type="PANTHER" id="PTHR11709:SF292">
    <property type="entry name" value="LACCASE-1"/>
    <property type="match status" value="1"/>
</dbReference>
<dbReference type="PROSITE" id="PS00080">
    <property type="entry name" value="MULTICOPPER_OXIDASE2"/>
    <property type="match status" value="1"/>
</dbReference>
<dbReference type="FunFam" id="3.30.200.20:FF:000578">
    <property type="entry name" value="Mitogen-activated protein kinase"/>
    <property type="match status" value="1"/>
</dbReference>
<dbReference type="InterPro" id="IPR002355">
    <property type="entry name" value="Cu_oxidase_Cu_BS"/>
</dbReference>
<evidence type="ECO:0000256" key="12">
    <source>
        <dbReference type="ARBA" id="ARBA00022741"/>
    </source>
</evidence>
<dbReference type="EC" id="1.10.3.2" evidence="22"/>
<comment type="subcellular location">
    <subcellularLocation>
        <location evidence="2 22">Secreted</location>
        <location evidence="2 22">Extracellular space</location>
        <location evidence="2 22">Apoplast</location>
    </subcellularLocation>
</comment>
<dbReference type="InterPro" id="IPR001117">
    <property type="entry name" value="Cu-oxidase_2nd"/>
</dbReference>
<dbReference type="SUPFAM" id="SSF49503">
    <property type="entry name" value="Cupredoxins"/>
    <property type="match status" value="3"/>
</dbReference>
<dbReference type="InterPro" id="IPR003527">
    <property type="entry name" value="MAP_kinase_CS"/>
</dbReference>
<keyword evidence="17" id="KW-0325">Glycoprotein</keyword>
<dbReference type="STRING" id="3750.A0A498JNG1"/>
<dbReference type="GO" id="GO:0052716">
    <property type="term" value="F:hydroquinone:oxygen oxidoreductase activity"/>
    <property type="evidence" value="ECO:0007669"/>
    <property type="project" value="UniProtKB-EC"/>
</dbReference>
<evidence type="ECO:0000256" key="9">
    <source>
        <dbReference type="ARBA" id="ARBA00022679"/>
    </source>
</evidence>
<dbReference type="InterPro" id="IPR045087">
    <property type="entry name" value="Cu-oxidase_fam"/>
</dbReference>
<feature type="domain" description="Protein kinase" evidence="24">
    <location>
        <begin position="138"/>
        <end position="429"/>
    </location>
</feature>
<dbReference type="Pfam" id="PF00069">
    <property type="entry name" value="Pkinase"/>
    <property type="match status" value="1"/>
</dbReference>
<protein>
    <recommendedName>
        <fullName evidence="22">Laccase</fullName>
        <ecNumber evidence="22">1.10.3.2</ecNumber>
    </recommendedName>
    <alternativeName>
        <fullName evidence="22">Benzenediol:oxygen oxidoreductase</fullName>
    </alternativeName>
    <alternativeName>
        <fullName evidence="22">Diphenol oxidase</fullName>
    </alternativeName>
    <alternativeName>
        <fullName evidence="22">Urishiol oxidase</fullName>
    </alternativeName>
</protein>
<dbReference type="GO" id="GO:0046274">
    <property type="term" value="P:lignin catabolic process"/>
    <property type="evidence" value="ECO:0007669"/>
    <property type="project" value="UniProtKB-KW"/>
</dbReference>
<keyword evidence="10 22" id="KW-0479">Metal-binding</keyword>
<evidence type="ECO:0000256" key="8">
    <source>
        <dbReference type="ARBA" id="ARBA00022553"/>
    </source>
</evidence>
<dbReference type="InterPro" id="IPR034289">
    <property type="entry name" value="CuRO_3_LCC"/>
</dbReference>
<comment type="catalytic activity">
    <reaction evidence="1 22">
        <text>4 hydroquinone + O2 = 4 benzosemiquinone + 2 H2O</text>
        <dbReference type="Rhea" id="RHEA:11276"/>
        <dbReference type="ChEBI" id="CHEBI:15377"/>
        <dbReference type="ChEBI" id="CHEBI:15379"/>
        <dbReference type="ChEBI" id="CHEBI:17594"/>
        <dbReference type="ChEBI" id="CHEBI:17977"/>
        <dbReference type="EC" id="1.10.3.2"/>
    </reaction>
</comment>
<evidence type="ECO:0000256" key="18">
    <source>
        <dbReference type="ARBA" id="ARBA00023185"/>
    </source>
</evidence>
<feature type="compositionally biased region" description="Basic and acidic residues" evidence="23">
    <location>
        <begin position="71"/>
        <end position="82"/>
    </location>
</feature>
<evidence type="ECO:0000256" key="15">
    <source>
        <dbReference type="ARBA" id="ARBA00023002"/>
    </source>
</evidence>
<comment type="similarity">
    <text evidence="3">Belongs to the protein kinase superfamily. CMGC Ser/Thr protein kinase family. MAP kinase subfamily.</text>
</comment>
<keyword evidence="5 22" id="KW-0052">Apoplast</keyword>
<dbReference type="FunFam" id="2.60.40.420:FF:000062">
    <property type="entry name" value="Laccase"/>
    <property type="match status" value="1"/>
</dbReference>
<dbReference type="FunFam" id="1.10.510.10:FF:000017">
    <property type="entry name" value="Mitogen-activated protein kinase"/>
    <property type="match status" value="1"/>
</dbReference>
<dbReference type="NCBIfam" id="TIGR03389">
    <property type="entry name" value="laccase"/>
    <property type="match status" value="1"/>
</dbReference>
<dbReference type="PANTHER" id="PTHR11709">
    <property type="entry name" value="MULTI-COPPER OXIDASE"/>
    <property type="match status" value="1"/>
</dbReference>
<keyword evidence="11 22" id="KW-0677">Repeat</keyword>
<evidence type="ECO:0000256" key="14">
    <source>
        <dbReference type="ARBA" id="ARBA00022840"/>
    </source>
</evidence>
<dbReference type="InterPro" id="IPR000719">
    <property type="entry name" value="Prot_kinase_dom"/>
</dbReference>
<dbReference type="GO" id="GO:0005524">
    <property type="term" value="F:ATP binding"/>
    <property type="evidence" value="ECO:0007669"/>
    <property type="project" value="UniProtKB-UniRule"/>
</dbReference>
<dbReference type="Pfam" id="PF00394">
    <property type="entry name" value="Cu-oxidase"/>
    <property type="match status" value="1"/>
</dbReference>
<dbReference type="PROSITE" id="PS01351">
    <property type="entry name" value="MAPK"/>
    <property type="match status" value="1"/>
</dbReference>
<dbReference type="InterPro" id="IPR011707">
    <property type="entry name" value="Cu-oxidase-like_N"/>
</dbReference>
<dbReference type="Proteomes" id="UP000290289">
    <property type="component" value="Chromosome 6"/>
</dbReference>
<dbReference type="InterPro" id="IPR034288">
    <property type="entry name" value="CuRO_1_LCC"/>
</dbReference>
<name>A0A498JNG1_MALDO</name>
<evidence type="ECO:0000256" key="11">
    <source>
        <dbReference type="ARBA" id="ARBA00022737"/>
    </source>
</evidence>
<dbReference type="PROSITE" id="PS00079">
    <property type="entry name" value="MULTICOPPER_OXIDASE1"/>
    <property type="match status" value="1"/>
</dbReference>
<reference evidence="25 26" key="1">
    <citation type="submission" date="2018-10" db="EMBL/GenBank/DDBJ databases">
        <title>A high-quality apple genome assembly.</title>
        <authorList>
            <person name="Hu J."/>
        </authorList>
    </citation>
    <scope>NUCLEOTIDE SEQUENCE [LARGE SCALE GENOMIC DNA]</scope>
    <source>
        <strain evidence="26">cv. HFTH1</strain>
        <tissue evidence="25">Young leaf</tissue>
    </source>
</reference>
<dbReference type="InterPro" id="IPR011706">
    <property type="entry name" value="Cu-oxidase_C"/>
</dbReference>
<dbReference type="CDD" id="cd13897">
    <property type="entry name" value="CuRO_3_LCC_plant"/>
    <property type="match status" value="1"/>
</dbReference>
<dbReference type="GO" id="GO:0106310">
    <property type="term" value="F:protein serine kinase activity"/>
    <property type="evidence" value="ECO:0007669"/>
    <property type="project" value="RHEA"/>
</dbReference>
<gene>
    <name evidence="25" type="ORF">DVH24_009129</name>
</gene>
<comment type="catalytic activity">
    <reaction evidence="19">
        <text>L-threonyl-[protein] + ATP = O-phospho-L-threonyl-[protein] + ADP + H(+)</text>
        <dbReference type="Rhea" id="RHEA:46608"/>
        <dbReference type="Rhea" id="RHEA-COMP:11060"/>
        <dbReference type="Rhea" id="RHEA-COMP:11605"/>
        <dbReference type="ChEBI" id="CHEBI:15378"/>
        <dbReference type="ChEBI" id="CHEBI:30013"/>
        <dbReference type="ChEBI" id="CHEBI:30616"/>
        <dbReference type="ChEBI" id="CHEBI:61977"/>
        <dbReference type="ChEBI" id="CHEBI:456216"/>
        <dbReference type="EC" id="2.7.11.24"/>
    </reaction>
</comment>
<evidence type="ECO:0000256" key="22">
    <source>
        <dbReference type="RuleBase" id="RU361119"/>
    </source>
</evidence>
<keyword evidence="15 22" id="KW-0560">Oxidoreductase</keyword>
<evidence type="ECO:0000256" key="6">
    <source>
        <dbReference type="ARBA" id="ARBA00022525"/>
    </source>
</evidence>
<dbReference type="CDD" id="cd13875">
    <property type="entry name" value="CuRO_2_LCC_plant"/>
    <property type="match status" value="1"/>
</dbReference>
<evidence type="ECO:0000256" key="17">
    <source>
        <dbReference type="ARBA" id="ARBA00023180"/>
    </source>
</evidence>
<dbReference type="Pfam" id="PF07732">
    <property type="entry name" value="Cu-oxidase_3"/>
    <property type="match status" value="1"/>
</dbReference>
<dbReference type="InterPro" id="IPR017761">
    <property type="entry name" value="Laccase"/>
</dbReference>
<dbReference type="InterPro" id="IPR011009">
    <property type="entry name" value="Kinase-like_dom_sf"/>
</dbReference>
<keyword evidence="13" id="KW-0418">Kinase</keyword>
<comment type="function">
    <text evidence="22">Lignin degradation and detoxification of lignin-derived products.</text>
</comment>
<feature type="binding site" evidence="21">
    <location>
        <position position="168"/>
    </location>
    <ligand>
        <name>ATP</name>
        <dbReference type="ChEBI" id="CHEBI:30616"/>
    </ligand>
</feature>
<keyword evidence="26" id="KW-1185">Reference proteome</keyword>
<comment type="similarity">
    <text evidence="4 22">Belongs to the multicopper oxidase family.</text>
</comment>
<evidence type="ECO:0000313" key="26">
    <source>
        <dbReference type="Proteomes" id="UP000290289"/>
    </source>
</evidence>
<evidence type="ECO:0000256" key="5">
    <source>
        <dbReference type="ARBA" id="ARBA00022523"/>
    </source>
</evidence>
<feature type="compositionally biased region" description="Low complexity" evidence="23">
    <location>
        <begin position="19"/>
        <end position="43"/>
    </location>
</feature>
<comment type="caution">
    <text evidence="25">The sequence shown here is derived from an EMBL/GenBank/DDBJ whole genome shotgun (WGS) entry which is preliminary data.</text>
</comment>
<evidence type="ECO:0000256" key="7">
    <source>
        <dbReference type="ARBA" id="ARBA00022527"/>
    </source>
</evidence>
<dbReference type="PROSITE" id="PS00107">
    <property type="entry name" value="PROTEIN_KINASE_ATP"/>
    <property type="match status" value="1"/>
</dbReference>
<dbReference type="EMBL" id="RDQH01000332">
    <property type="protein sequence ID" value="RXH96625.1"/>
    <property type="molecule type" value="Genomic_DNA"/>
</dbReference>
<evidence type="ECO:0000256" key="23">
    <source>
        <dbReference type="SAM" id="MobiDB-lite"/>
    </source>
</evidence>
<dbReference type="Gene3D" id="2.60.40.420">
    <property type="entry name" value="Cupredoxins - blue copper proteins"/>
    <property type="match status" value="3"/>
</dbReference>
<dbReference type="Gene3D" id="3.30.200.20">
    <property type="entry name" value="Phosphorylase Kinase, domain 1"/>
    <property type="match status" value="1"/>
</dbReference>
<evidence type="ECO:0000256" key="10">
    <source>
        <dbReference type="ARBA" id="ARBA00022723"/>
    </source>
</evidence>
<comment type="catalytic activity">
    <reaction evidence="20">
        <text>L-seryl-[protein] + ATP = O-phospho-L-seryl-[protein] + ADP + H(+)</text>
        <dbReference type="Rhea" id="RHEA:17989"/>
        <dbReference type="Rhea" id="RHEA-COMP:9863"/>
        <dbReference type="Rhea" id="RHEA-COMP:11604"/>
        <dbReference type="ChEBI" id="CHEBI:15378"/>
        <dbReference type="ChEBI" id="CHEBI:29999"/>
        <dbReference type="ChEBI" id="CHEBI:30616"/>
        <dbReference type="ChEBI" id="CHEBI:83421"/>
        <dbReference type="ChEBI" id="CHEBI:456216"/>
        <dbReference type="EC" id="2.7.11.24"/>
    </reaction>
</comment>
<evidence type="ECO:0000256" key="16">
    <source>
        <dbReference type="ARBA" id="ARBA00023008"/>
    </source>
</evidence>
<evidence type="ECO:0000256" key="21">
    <source>
        <dbReference type="PROSITE-ProRule" id="PRU10141"/>
    </source>
</evidence>
<dbReference type="FunFam" id="2.60.40.420:FF:000049">
    <property type="entry name" value="Laccase"/>
    <property type="match status" value="1"/>
</dbReference>
<dbReference type="SMART" id="SM00220">
    <property type="entry name" value="S_TKc"/>
    <property type="match status" value="1"/>
</dbReference>
<keyword evidence="14 21" id="KW-0067">ATP-binding</keyword>
<dbReference type="AlphaFoldDB" id="A0A498JNG1"/>
<keyword evidence="18 22" id="KW-0439">Lignin degradation</keyword>
<dbReference type="GO" id="GO:0004707">
    <property type="term" value="F:MAP kinase activity"/>
    <property type="evidence" value="ECO:0007669"/>
    <property type="project" value="UniProtKB-EC"/>
</dbReference>
<dbReference type="PROSITE" id="PS50011">
    <property type="entry name" value="PROTEIN_KINASE_DOM"/>
    <property type="match status" value="1"/>
</dbReference>
<accession>A0A498JNG1</accession>
<keyword evidence="6 22" id="KW-0964">Secreted</keyword>
<comment type="cofactor">
    <cofactor evidence="22">
        <name>Cu cation</name>
        <dbReference type="ChEBI" id="CHEBI:23378"/>
    </cofactor>
    <text evidence="22">Binds 4 Cu cations per monomer.</text>
</comment>
<keyword evidence="7" id="KW-0723">Serine/threonine-protein kinase</keyword>
<dbReference type="InterPro" id="IPR033138">
    <property type="entry name" value="Cu_oxidase_CS"/>
</dbReference>
<dbReference type="GO" id="GO:0005507">
    <property type="term" value="F:copper ion binding"/>
    <property type="evidence" value="ECO:0007669"/>
    <property type="project" value="InterPro"/>
</dbReference>
<dbReference type="InterPro" id="IPR034285">
    <property type="entry name" value="CuRO_2_LCC"/>
</dbReference>
<dbReference type="Gene3D" id="1.10.510.10">
    <property type="entry name" value="Transferase(Phosphotransferase) domain 1"/>
    <property type="match status" value="1"/>
</dbReference>
<evidence type="ECO:0000313" key="25">
    <source>
        <dbReference type="EMBL" id="RXH96625.1"/>
    </source>
</evidence>
<dbReference type="CDD" id="cd07859">
    <property type="entry name" value="STKc_TDY_MAPK"/>
    <property type="match status" value="1"/>
</dbReference>
<feature type="region of interest" description="Disordered" evidence="23">
    <location>
        <begin position="17"/>
        <end position="82"/>
    </location>
</feature>
<evidence type="ECO:0000256" key="4">
    <source>
        <dbReference type="ARBA" id="ARBA00010609"/>
    </source>
</evidence>
<keyword evidence="9" id="KW-0808">Transferase</keyword>
<dbReference type="InterPro" id="IPR008972">
    <property type="entry name" value="Cupredoxin"/>
</dbReference>
<sequence>MGSGATLVEGVRRWFQRRSSSSSSTSTSATIINTSNPNNNHNYTDNDKINKLGNDHNGAHISDLSAQPSDSHQREQKQGRENQHHLQFEVEEDFDISGLKVIRVPTRADFRAAHPMDSQKKGNLETEFFTEYGEGSRYQVQEVIGKGSYGVVGSAIDTHTGEKVAIKKINDVFEHVSDATRILREIKLLRLLRHPDIVEIKHIMLPPSRREFRDIYVVFELMESDLHQVIKANDDLTPEHYQFFLYQLLRGLKYTHTANVFHRDLKPKNILANADCKLKICDFGLARVSFNDAPSAIFWTDYVATRWYRAPELCGSFFSKYTPAIDIWSIGCIFAEILTGKPLFPGKNVVHQLDLMTDLLGTPSAESIARIRNEKARRYLSSMRKKQPVPFTHKFPGVDPLALCLLEQLLAFDPKDRLTAEEALADPYFHGLANVDREPSTQPISKLEFEFERRKLTKDDVRELIYREILEYHPQMLQEYLRGGDQTSFMYPSGVDRFKRQFAHFEENYGKGERGTPPLQRQHASLPRERVCGPRVENAGQDNDLERTAASVASTLESPPGSEQPDGTVNADGQNGPSKTVYTPVTSRSLLKSASISASKCIGVKQKDSEEEAIAEINDESVDVMESLSQHYSVLMLMLIILNGALPSCFSQKTRRFEFNVEWKNVTRLCNTKPLLTVNGEFPGPTIAVYEGDHVEIKVTNHVAENTTIHWHGVKQLRTGWADGPAYITQCPIRRGKTYTYKFTVEYQRGTLWWHAHYAWQRATVYGAFVIHPRMPFPFSAPIQEEFPIIFGEWWSSDVGKVEAEMKTGAGPNSSDAYTINGLPGPLYPCSNKADTFIKTVEHGKTYLLRIINAALNDELFFAVANHTLTVVEIDAVYTKPFTTSAIMVGPGQTTNVLLTANQVPDSSGAFLMAAWPYLTSVFPFDNSTTAGFLRYKNKKGDKTKYPPKAPSTFAPEKYNLPKMEDTKFVTKFNNKLRSLASTKYPCNVPKIVDKHVVIVISLNLQDCPANKTCKGYAGKRFAASMNNQSFIRPALSILESHYKKLRDAEYSTDFPEKPLKPFDYTGVDPVSENVNPKFGTKIMEVEHGTNLEIVLQGTSFLNTENHPIHVHGHNFFIVGMGFGNFNATKDPAKYNLVDPPERNTVAVPTGGWAAIRFKADNPGVWFIHCHLEEHTSWGLASGLIVKNGPKPSQCHFLFFPFLSSPPTHPPLPPSTLISSTILLKCSVQSVVD</sequence>
<organism evidence="25 26">
    <name type="scientific">Malus domestica</name>
    <name type="common">Apple</name>
    <name type="synonym">Pyrus malus</name>
    <dbReference type="NCBI Taxonomy" id="3750"/>
    <lineage>
        <taxon>Eukaryota</taxon>
        <taxon>Viridiplantae</taxon>
        <taxon>Streptophyta</taxon>
        <taxon>Embryophyta</taxon>
        <taxon>Tracheophyta</taxon>
        <taxon>Spermatophyta</taxon>
        <taxon>Magnoliopsida</taxon>
        <taxon>eudicotyledons</taxon>
        <taxon>Gunneridae</taxon>
        <taxon>Pentapetalae</taxon>
        <taxon>rosids</taxon>
        <taxon>fabids</taxon>
        <taxon>Rosales</taxon>
        <taxon>Rosaceae</taxon>
        <taxon>Amygdaloideae</taxon>
        <taxon>Maleae</taxon>
        <taxon>Malus</taxon>
    </lineage>
</organism>
<proteinExistence type="inferred from homology"/>
<evidence type="ECO:0000256" key="2">
    <source>
        <dbReference type="ARBA" id="ARBA00004271"/>
    </source>
</evidence>
<evidence type="ECO:0000256" key="3">
    <source>
        <dbReference type="ARBA" id="ARBA00008832"/>
    </source>
</evidence>
<evidence type="ECO:0000256" key="13">
    <source>
        <dbReference type="ARBA" id="ARBA00022777"/>
    </source>
</evidence>
<keyword evidence="12 21" id="KW-0547">Nucleotide-binding</keyword>
<evidence type="ECO:0000256" key="1">
    <source>
        <dbReference type="ARBA" id="ARBA00000349"/>
    </source>
</evidence>
<feature type="region of interest" description="Disordered" evidence="23">
    <location>
        <begin position="508"/>
        <end position="582"/>
    </location>
</feature>
<feature type="compositionally biased region" description="Basic and acidic residues" evidence="23">
    <location>
        <begin position="44"/>
        <end position="58"/>
    </location>
</feature>
<evidence type="ECO:0000256" key="19">
    <source>
        <dbReference type="ARBA" id="ARBA00047592"/>
    </source>
</evidence>
<dbReference type="CDD" id="cd13849">
    <property type="entry name" value="CuRO_1_LCC_plant"/>
    <property type="match status" value="1"/>
</dbReference>
<dbReference type="GO" id="GO:0048046">
    <property type="term" value="C:apoplast"/>
    <property type="evidence" value="ECO:0007669"/>
    <property type="project" value="UniProtKB-SubCell"/>
</dbReference>
<keyword evidence="16 22" id="KW-0186">Copper</keyword>
<evidence type="ECO:0000256" key="20">
    <source>
        <dbReference type="ARBA" id="ARBA00048312"/>
    </source>
</evidence>
<dbReference type="InterPro" id="IPR017441">
    <property type="entry name" value="Protein_kinase_ATP_BS"/>
</dbReference>
<dbReference type="SUPFAM" id="SSF56112">
    <property type="entry name" value="Protein kinase-like (PK-like)"/>
    <property type="match status" value="1"/>
</dbReference>